<evidence type="ECO:0000313" key="7">
    <source>
        <dbReference type="Proteomes" id="UP000032483"/>
    </source>
</evidence>
<accession>A0A0D8IW17</accession>
<keyword evidence="4" id="KW-1133">Transmembrane helix</keyword>
<evidence type="ECO:0000256" key="1">
    <source>
        <dbReference type="ARBA" id="ARBA00023015"/>
    </source>
</evidence>
<dbReference type="PROSITE" id="PS01124">
    <property type="entry name" value="HTH_ARAC_FAMILY_2"/>
    <property type="match status" value="1"/>
</dbReference>
<dbReference type="Proteomes" id="UP000032483">
    <property type="component" value="Unassembled WGS sequence"/>
</dbReference>
<organism evidence="6 7">
    <name type="scientific">Ruthenibacterium lactatiformans</name>
    <dbReference type="NCBI Taxonomy" id="1550024"/>
    <lineage>
        <taxon>Bacteria</taxon>
        <taxon>Bacillati</taxon>
        <taxon>Bacillota</taxon>
        <taxon>Clostridia</taxon>
        <taxon>Eubacteriales</taxon>
        <taxon>Oscillospiraceae</taxon>
        <taxon>Ruthenibacterium</taxon>
    </lineage>
</organism>
<dbReference type="PANTHER" id="PTHR43280:SF2">
    <property type="entry name" value="HTH-TYPE TRANSCRIPTIONAL REGULATOR EXSA"/>
    <property type="match status" value="1"/>
</dbReference>
<sequence length="728" mass="83118">MQAGVPCAAAAARGAGIGLPEKAGMWKGIRWRMKNSFFRKYKNEFALYRIRKKLLTIIAVLLVVFAMLTMLLFYLSERSSYQKNMAESNEIMASQMASVYELYMQNVKEIAHDTAFNNQELFHLSAGERQDPQAKTKILDMLGSISVMNPYVHSAYLYYEEEGMVYSSISMPYSITPLENFGDKVVFEQDSAAKPYQVAPHLLHSTAAMSDLRKQPLIISYVVPTASRNGTVYLCVNVNTRSLYSMILRDFELEQNKNFYIVDKEGYVVFHRDSEYLFVKQDELPQKDDVIRSEAYSSILGFTFVFESTVPPLESGLLRFSSWILGALCVTMVVAIVSVIYSTLPIRKMVQVAKKSNLRDFLAKSGGSADTTFWDRSMQECKNHVVGVFRIASHADAEEFLNQSIKMSAENEKDYQFLVIKMSGETIAIIFGNIRHYGDIQFRQHVRTQCEKMCATFRAGEKAYCVVSQVKTGVEQLRDGYRECCETFRYQYLFPQQVIVWEKIDTALPGYPFPVRHERHIINNLMAGKGEACLRHIDEIFADFRSGDYLIKDSEINRYLAVMQENISLRLETLPIPIERPARHGFDACATLDEVYTVFVGYVHEILVQITNRPREPENNVNTVVLEYIEKNFCQNDICLSKIAEELSLSANLISRIVKEASHRSFSEYITYKRIQRSKELLADGSMSINAVSEAVGFTYPYYFIRKFKELEGVTPGQYIGAQTPSDG</sequence>
<proteinExistence type="predicted"/>
<feature type="transmembrane region" description="Helical" evidence="4">
    <location>
        <begin position="323"/>
        <end position="344"/>
    </location>
</feature>
<feature type="domain" description="HTH araC/xylS-type" evidence="5">
    <location>
        <begin position="623"/>
        <end position="722"/>
    </location>
</feature>
<dbReference type="Pfam" id="PF12833">
    <property type="entry name" value="HTH_18"/>
    <property type="match status" value="1"/>
</dbReference>
<dbReference type="EMBL" id="JXXK01000041">
    <property type="protein sequence ID" value="KJF38481.1"/>
    <property type="molecule type" value="Genomic_DNA"/>
</dbReference>
<dbReference type="Gene3D" id="1.10.10.60">
    <property type="entry name" value="Homeodomain-like"/>
    <property type="match status" value="2"/>
</dbReference>
<dbReference type="GO" id="GO:0043565">
    <property type="term" value="F:sequence-specific DNA binding"/>
    <property type="evidence" value="ECO:0007669"/>
    <property type="project" value="InterPro"/>
</dbReference>
<reference evidence="6" key="1">
    <citation type="submission" date="2015-02" db="EMBL/GenBank/DDBJ databases">
        <title>A novel member of the family Ruminococcaceae isolated from human feces.</title>
        <authorList>
            <person name="Shkoporov A.N."/>
            <person name="Chaplin A.V."/>
            <person name="Motuzova O.V."/>
            <person name="Kafarskaia L.I."/>
            <person name="Khokhlova E.V."/>
            <person name="Efimov B.A."/>
        </authorList>
    </citation>
    <scope>NUCLEOTIDE SEQUENCE [LARGE SCALE GENOMIC DNA]</scope>
    <source>
        <strain evidence="6">585-1</strain>
    </source>
</reference>
<gene>
    <name evidence="6" type="ORF">TQ39_17860</name>
</gene>
<feature type="transmembrane region" description="Helical" evidence="4">
    <location>
        <begin position="54"/>
        <end position="75"/>
    </location>
</feature>
<keyword evidence="7" id="KW-1185">Reference proteome</keyword>
<dbReference type="GO" id="GO:0003700">
    <property type="term" value="F:DNA-binding transcription factor activity"/>
    <property type="evidence" value="ECO:0007669"/>
    <property type="project" value="InterPro"/>
</dbReference>
<protein>
    <recommendedName>
        <fullName evidence="5">HTH araC/xylS-type domain-containing protein</fullName>
    </recommendedName>
</protein>
<dbReference type="SMART" id="SM00342">
    <property type="entry name" value="HTH_ARAC"/>
    <property type="match status" value="1"/>
</dbReference>
<keyword evidence="3" id="KW-0804">Transcription</keyword>
<dbReference type="InterPro" id="IPR018062">
    <property type="entry name" value="HTH_AraC-typ_CS"/>
</dbReference>
<evidence type="ECO:0000313" key="6">
    <source>
        <dbReference type="EMBL" id="KJF38481.1"/>
    </source>
</evidence>
<dbReference type="PROSITE" id="PS00041">
    <property type="entry name" value="HTH_ARAC_FAMILY_1"/>
    <property type="match status" value="1"/>
</dbReference>
<keyword evidence="1" id="KW-0805">Transcription regulation</keyword>
<keyword evidence="4" id="KW-0472">Membrane</keyword>
<dbReference type="SUPFAM" id="SSF46689">
    <property type="entry name" value="Homeodomain-like"/>
    <property type="match status" value="1"/>
</dbReference>
<evidence type="ECO:0000259" key="5">
    <source>
        <dbReference type="PROSITE" id="PS01124"/>
    </source>
</evidence>
<dbReference type="InterPro" id="IPR009057">
    <property type="entry name" value="Homeodomain-like_sf"/>
</dbReference>
<dbReference type="PANTHER" id="PTHR43280">
    <property type="entry name" value="ARAC-FAMILY TRANSCRIPTIONAL REGULATOR"/>
    <property type="match status" value="1"/>
</dbReference>
<dbReference type="InterPro" id="IPR018060">
    <property type="entry name" value="HTH_AraC"/>
</dbReference>
<evidence type="ECO:0000256" key="3">
    <source>
        <dbReference type="ARBA" id="ARBA00023163"/>
    </source>
</evidence>
<evidence type="ECO:0000256" key="4">
    <source>
        <dbReference type="SAM" id="Phobius"/>
    </source>
</evidence>
<name>A0A0D8IW17_9FIRM</name>
<comment type="caution">
    <text evidence="6">The sequence shown here is derived from an EMBL/GenBank/DDBJ whole genome shotgun (WGS) entry which is preliminary data.</text>
</comment>
<keyword evidence="2" id="KW-0238">DNA-binding</keyword>
<evidence type="ECO:0000256" key="2">
    <source>
        <dbReference type="ARBA" id="ARBA00023125"/>
    </source>
</evidence>
<dbReference type="PATRIC" id="fig|1550024.3.peg.4088"/>
<keyword evidence="4" id="KW-0812">Transmembrane</keyword>
<dbReference type="AlphaFoldDB" id="A0A0D8IW17"/>